<feature type="signal peptide" evidence="2">
    <location>
        <begin position="1"/>
        <end position="19"/>
    </location>
</feature>
<feature type="compositionally biased region" description="Polar residues" evidence="1">
    <location>
        <begin position="86"/>
        <end position="101"/>
    </location>
</feature>
<protein>
    <submittedName>
        <fullName evidence="3">GLPGLI family protein</fullName>
    </submittedName>
</protein>
<dbReference type="InterPro" id="IPR005901">
    <property type="entry name" value="GLPGLI"/>
</dbReference>
<proteinExistence type="predicted"/>
<reference evidence="4" key="1">
    <citation type="journal article" date="2019" name="Int. J. Syst. Evol. Microbiol.">
        <title>The Global Catalogue of Microorganisms (GCM) 10K type strain sequencing project: providing services to taxonomists for standard genome sequencing and annotation.</title>
        <authorList>
            <consortium name="The Broad Institute Genomics Platform"/>
            <consortium name="The Broad Institute Genome Sequencing Center for Infectious Disease"/>
            <person name="Wu L."/>
            <person name="Ma J."/>
        </authorList>
    </citation>
    <scope>NUCLEOTIDE SEQUENCE [LARGE SCALE GENOMIC DNA]</scope>
    <source>
        <strain evidence="4">KCTC 22209</strain>
    </source>
</reference>
<dbReference type="EMBL" id="JBHUPE010000011">
    <property type="protein sequence ID" value="MFD2906354.1"/>
    <property type="molecule type" value="Genomic_DNA"/>
</dbReference>
<feature type="chain" id="PRO_5045065199" evidence="2">
    <location>
        <begin position="20"/>
        <end position="296"/>
    </location>
</feature>
<accession>A0ABW5Z0U2</accession>
<evidence type="ECO:0000313" key="3">
    <source>
        <dbReference type="EMBL" id="MFD2906354.1"/>
    </source>
</evidence>
<evidence type="ECO:0000256" key="1">
    <source>
        <dbReference type="SAM" id="MobiDB-lite"/>
    </source>
</evidence>
<dbReference type="NCBIfam" id="TIGR01200">
    <property type="entry name" value="GLPGLI"/>
    <property type="match status" value="1"/>
</dbReference>
<keyword evidence="4" id="KW-1185">Reference proteome</keyword>
<dbReference type="RefSeq" id="WP_380923438.1">
    <property type="nucleotide sequence ID" value="NZ_JBHUPE010000011.1"/>
</dbReference>
<feature type="compositionally biased region" description="Gly residues" evidence="1">
    <location>
        <begin position="105"/>
        <end position="115"/>
    </location>
</feature>
<gene>
    <name evidence="3" type="ORF">ACFS6I_20665</name>
</gene>
<keyword evidence="2" id="KW-0732">Signal</keyword>
<feature type="region of interest" description="Disordered" evidence="1">
    <location>
        <begin position="86"/>
        <end position="139"/>
    </location>
</feature>
<evidence type="ECO:0000256" key="2">
    <source>
        <dbReference type="SAM" id="SignalP"/>
    </source>
</evidence>
<sequence>MTKLLIGFILLLFGTDAFAQHAYFATKGTINFEKVVYTKARMRELMAKHGGNGNRGMMYMGNIDEMPESSTSNFVLKFDENQTLMESNAEETPTKPNTSPANTRGGRGSGGGRGNAGTNQRTGTNGGGGMRSMGRGSNRMGDKTYFQNLKAKTSEVQLQIDEKIIIKDSLQDVTWRFTDEFRTIAGYECRRVNGATKDSLYLIAFYSEEIPVSGGPVLTGGLPGMILGLVIPEMHINYWATEVKFTTDQVSSTWKDKKAKEMSSNEFFKLLSGSMFRGRGNNDAQQRRQILEQILY</sequence>
<organism evidence="3 4">
    <name type="scientific">Sphingobacterium anhuiense</name>
    <dbReference type="NCBI Taxonomy" id="493780"/>
    <lineage>
        <taxon>Bacteria</taxon>
        <taxon>Pseudomonadati</taxon>
        <taxon>Bacteroidota</taxon>
        <taxon>Sphingobacteriia</taxon>
        <taxon>Sphingobacteriales</taxon>
        <taxon>Sphingobacteriaceae</taxon>
        <taxon>Sphingobacterium</taxon>
    </lineage>
</organism>
<dbReference type="Proteomes" id="UP001597509">
    <property type="component" value="Unassembled WGS sequence"/>
</dbReference>
<comment type="caution">
    <text evidence="3">The sequence shown here is derived from an EMBL/GenBank/DDBJ whole genome shotgun (WGS) entry which is preliminary data.</text>
</comment>
<evidence type="ECO:0000313" key="4">
    <source>
        <dbReference type="Proteomes" id="UP001597509"/>
    </source>
</evidence>
<name>A0ABW5Z0U2_9SPHI</name>